<dbReference type="PANTHER" id="PTHR10629:SF52">
    <property type="entry name" value="DNA (CYTOSINE-5)-METHYLTRANSFERASE 1"/>
    <property type="match status" value="1"/>
</dbReference>
<dbReference type="Pfam" id="PF00145">
    <property type="entry name" value="DNA_methylase"/>
    <property type="match status" value="2"/>
</dbReference>
<dbReference type="InterPro" id="IPR050390">
    <property type="entry name" value="C5-Methyltransferase"/>
</dbReference>
<comment type="caution">
    <text evidence="8">The sequence shown here is derived from an EMBL/GenBank/DDBJ whole genome shotgun (WGS) entry which is preliminary data.</text>
</comment>
<dbReference type="Proteomes" id="UP000037962">
    <property type="component" value="Unassembled WGS sequence"/>
</dbReference>
<evidence type="ECO:0000256" key="2">
    <source>
        <dbReference type="ARBA" id="ARBA00022603"/>
    </source>
</evidence>
<keyword evidence="5" id="KW-0680">Restriction system</keyword>
<dbReference type="InterPro" id="IPR018117">
    <property type="entry name" value="C5_DNA_meth_AS"/>
</dbReference>
<evidence type="ECO:0000256" key="5">
    <source>
        <dbReference type="ARBA" id="ARBA00022747"/>
    </source>
</evidence>
<dbReference type="InterPro" id="IPR029063">
    <property type="entry name" value="SAM-dependent_MTases_sf"/>
</dbReference>
<evidence type="ECO:0000256" key="7">
    <source>
        <dbReference type="SAM" id="MobiDB-lite"/>
    </source>
</evidence>
<dbReference type="Gene3D" id="3.40.50.150">
    <property type="entry name" value="Vaccinia Virus protein VP39"/>
    <property type="match status" value="1"/>
</dbReference>
<keyword evidence="3 6" id="KW-0808">Transferase</keyword>
<evidence type="ECO:0000313" key="8">
    <source>
        <dbReference type="EMBL" id="KPG19454.1"/>
    </source>
</evidence>
<feature type="compositionally biased region" description="Acidic residues" evidence="7">
    <location>
        <begin position="253"/>
        <end position="262"/>
    </location>
</feature>
<dbReference type="SUPFAM" id="SSF53335">
    <property type="entry name" value="S-adenosyl-L-methionine-dependent methyltransferases"/>
    <property type="match status" value="1"/>
</dbReference>
<name>A0ABR5LIZ8_9MYCO</name>
<dbReference type="EC" id="2.1.1.37" evidence="1"/>
<evidence type="ECO:0000256" key="4">
    <source>
        <dbReference type="ARBA" id="ARBA00022691"/>
    </source>
</evidence>
<keyword evidence="4 6" id="KW-0949">S-adenosyl-L-methionine</keyword>
<dbReference type="PANTHER" id="PTHR10629">
    <property type="entry name" value="CYTOSINE-SPECIFIC METHYLTRANSFERASE"/>
    <property type="match status" value="1"/>
</dbReference>
<evidence type="ECO:0000256" key="1">
    <source>
        <dbReference type="ARBA" id="ARBA00011975"/>
    </source>
</evidence>
<comment type="similarity">
    <text evidence="6">Belongs to the class I-like SAM-binding methyltransferase superfamily. C5-methyltransferase family.</text>
</comment>
<keyword evidence="9" id="KW-1185">Reference proteome</keyword>
<dbReference type="PROSITE" id="PS51679">
    <property type="entry name" value="SAM_MT_C5"/>
    <property type="match status" value="1"/>
</dbReference>
<evidence type="ECO:0000256" key="3">
    <source>
        <dbReference type="ARBA" id="ARBA00022679"/>
    </source>
</evidence>
<feature type="active site" evidence="6">
    <location>
        <position position="151"/>
    </location>
</feature>
<dbReference type="EMBL" id="LJFS01000086">
    <property type="protein sequence ID" value="KPG19454.1"/>
    <property type="molecule type" value="Genomic_DNA"/>
</dbReference>
<protein>
    <recommendedName>
        <fullName evidence="1">DNA (cytosine-5-)-methyltransferase</fullName>
        <ecNumber evidence="1">2.1.1.37</ecNumber>
    </recommendedName>
</protein>
<feature type="region of interest" description="Disordered" evidence="7">
    <location>
        <begin position="234"/>
        <end position="262"/>
    </location>
</feature>
<proteinExistence type="inferred from homology"/>
<accession>A0ABR5LIZ8</accession>
<dbReference type="PRINTS" id="PR00105">
    <property type="entry name" value="C5METTRFRASE"/>
</dbReference>
<dbReference type="PROSITE" id="PS00094">
    <property type="entry name" value="C5_MTASE_1"/>
    <property type="match status" value="1"/>
</dbReference>
<organism evidence="8 9">
    <name type="scientific">Mycobacteroides immunogenum</name>
    <dbReference type="NCBI Taxonomy" id="83262"/>
    <lineage>
        <taxon>Bacteria</taxon>
        <taxon>Bacillati</taxon>
        <taxon>Actinomycetota</taxon>
        <taxon>Actinomycetes</taxon>
        <taxon>Mycobacteriales</taxon>
        <taxon>Mycobacteriaceae</taxon>
        <taxon>Mycobacteroides</taxon>
    </lineage>
</organism>
<sequence length="267" mass="28942">MGAFPLRLACAPTVSKRRHDRPVGLDLFSGAGGFSCGFHQAGWHVAAAVEHDVDASLTYLMNLARPGVKIHIDPDHPVIGLNAVRPKKSKHKGAVPFEPHIGTGWIATQPGDPGCEHFYVYDIKNLTGERILADLGMEVGELDCIFGGPPCQGFSVAGKRDVMDPRNSLVFEFARLVCEIRPKTFVMENVPGILKMRTPEGMPVLDAIAAYMSGRGYSDYEALRQALGAAPNARAGVRDAMSSKRTKKTDDREPVDDGQDALFEVDA</sequence>
<evidence type="ECO:0000313" key="9">
    <source>
        <dbReference type="Proteomes" id="UP000037962"/>
    </source>
</evidence>
<reference evidence="8 9" key="1">
    <citation type="submission" date="2015-09" db="EMBL/GenBank/DDBJ databases">
        <title>Genome Sequences of Mycobacterium immunogenum Isolates, Recuperated from a Chloraminated Drinking Water Distribution System Simulator Subjected to Episodes of Nitrification.</title>
        <authorList>
            <person name="Gomez-Alvarez V."/>
            <person name="Revetta R.P."/>
        </authorList>
    </citation>
    <scope>NUCLEOTIDE SEQUENCE [LARGE SCALE GENOMIC DNA]</scope>
    <source>
        <strain evidence="8 9">H076</strain>
    </source>
</reference>
<gene>
    <name evidence="8" type="ORF">AN912_30300</name>
</gene>
<evidence type="ECO:0000256" key="6">
    <source>
        <dbReference type="PROSITE-ProRule" id="PRU01016"/>
    </source>
</evidence>
<keyword evidence="2 6" id="KW-0489">Methyltransferase</keyword>
<dbReference type="InterPro" id="IPR001525">
    <property type="entry name" value="C5_MeTfrase"/>
</dbReference>